<evidence type="ECO:0000256" key="2">
    <source>
        <dbReference type="SAM" id="SignalP"/>
    </source>
</evidence>
<evidence type="ECO:0000313" key="4">
    <source>
        <dbReference type="Proteomes" id="UP000031982"/>
    </source>
</evidence>
<evidence type="ECO:0008006" key="5">
    <source>
        <dbReference type="Google" id="ProtNLM"/>
    </source>
</evidence>
<feature type="chain" id="PRO_5046817499" description="Lipoprotein" evidence="2">
    <location>
        <begin position="21"/>
        <end position="205"/>
    </location>
</feature>
<gene>
    <name evidence="3" type="ORF">SD77_1996</name>
</gene>
<accession>A0ABR5AXT4</accession>
<dbReference type="PROSITE" id="PS51257">
    <property type="entry name" value="PROKAR_LIPOPROTEIN"/>
    <property type="match status" value="1"/>
</dbReference>
<keyword evidence="2" id="KW-0732">Signal</keyword>
<name>A0ABR5AXT4_BACBA</name>
<feature type="region of interest" description="Disordered" evidence="1">
    <location>
        <begin position="27"/>
        <end position="56"/>
    </location>
</feature>
<dbReference type="Proteomes" id="UP000031982">
    <property type="component" value="Unassembled WGS sequence"/>
</dbReference>
<evidence type="ECO:0000256" key="1">
    <source>
        <dbReference type="SAM" id="MobiDB-lite"/>
    </source>
</evidence>
<sequence>MKNKYLLLVISLLFSIVLVACNSEKPKKEVEEPAASESSTSKEEDTVNTSDDGKTITNETGTYTLIKKVDGNETATSGPFTVTIPQVTVVTAELTDETAASYGSKNFPYIQVDMDISHETENTDTILGSFVKLVTNTGEQLDPDIVMSDIIDGEFYGKVNKSGSYAYVLKNSQPEDIEWVRVIIDSPLDSSHQEIGKPFDIRVNF</sequence>
<dbReference type="RefSeq" id="WP_041113213.1">
    <property type="nucleotide sequence ID" value="NZ_JARTHD010000065.1"/>
</dbReference>
<proteinExistence type="predicted"/>
<reference evidence="3 4" key="1">
    <citation type="submission" date="2015-01" db="EMBL/GenBank/DDBJ databases">
        <title>Genome Assembly of Bacillus badius MTCC 1458.</title>
        <authorList>
            <person name="Verma A."/>
            <person name="Khatri I."/>
            <person name="Mual P."/>
            <person name="Subramanian S."/>
            <person name="Krishnamurthi S."/>
        </authorList>
    </citation>
    <scope>NUCLEOTIDE SEQUENCE [LARGE SCALE GENOMIC DNA]</scope>
    <source>
        <strain evidence="3 4">MTCC 1458</strain>
    </source>
</reference>
<protein>
    <recommendedName>
        <fullName evidence="5">Lipoprotein</fullName>
    </recommendedName>
</protein>
<keyword evidence="4" id="KW-1185">Reference proteome</keyword>
<dbReference type="EMBL" id="JXLP01000002">
    <property type="protein sequence ID" value="KIL79542.1"/>
    <property type="molecule type" value="Genomic_DNA"/>
</dbReference>
<feature type="signal peptide" evidence="2">
    <location>
        <begin position="1"/>
        <end position="20"/>
    </location>
</feature>
<organism evidence="3 4">
    <name type="scientific">Bacillus badius</name>
    <dbReference type="NCBI Taxonomy" id="1455"/>
    <lineage>
        <taxon>Bacteria</taxon>
        <taxon>Bacillati</taxon>
        <taxon>Bacillota</taxon>
        <taxon>Bacilli</taxon>
        <taxon>Bacillales</taxon>
        <taxon>Bacillaceae</taxon>
        <taxon>Pseudobacillus</taxon>
    </lineage>
</organism>
<evidence type="ECO:0000313" key="3">
    <source>
        <dbReference type="EMBL" id="KIL79542.1"/>
    </source>
</evidence>
<comment type="caution">
    <text evidence="3">The sequence shown here is derived from an EMBL/GenBank/DDBJ whole genome shotgun (WGS) entry which is preliminary data.</text>
</comment>